<dbReference type="SMART" id="SM00671">
    <property type="entry name" value="SEL1"/>
    <property type="match status" value="8"/>
</dbReference>
<dbReference type="Proteomes" id="UP001470230">
    <property type="component" value="Unassembled WGS sequence"/>
</dbReference>
<comment type="caution">
    <text evidence="2">The sequence shown here is derived from an EMBL/GenBank/DDBJ whole genome shotgun (WGS) entry which is preliminary data.</text>
</comment>
<dbReference type="Gene3D" id="1.25.40.10">
    <property type="entry name" value="Tetratricopeptide repeat domain"/>
    <property type="match status" value="3"/>
</dbReference>
<dbReference type="InterPro" id="IPR000719">
    <property type="entry name" value="Prot_kinase_dom"/>
</dbReference>
<gene>
    <name evidence="2" type="ORF">M9Y10_042662</name>
</gene>
<feature type="domain" description="Protein kinase" evidence="1">
    <location>
        <begin position="186"/>
        <end position="467"/>
    </location>
</feature>
<dbReference type="EMBL" id="JAPFFF010000008">
    <property type="protein sequence ID" value="KAK8883568.1"/>
    <property type="molecule type" value="Genomic_DNA"/>
</dbReference>
<organism evidence="2 3">
    <name type="scientific">Tritrichomonas musculus</name>
    <dbReference type="NCBI Taxonomy" id="1915356"/>
    <lineage>
        <taxon>Eukaryota</taxon>
        <taxon>Metamonada</taxon>
        <taxon>Parabasalia</taxon>
        <taxon>Tritrichomonadida</taxon>
        <taxon>Tritrichomonadidae</taxon>
        <taxon>Tritrichomonas</taxon>
    </lineage>
</organism>
<dbReference type="Gene3D" id="1.10.510.10">
    <property type="entry name" value="Transferase(Phosphotransferase) domain 1"/>
    <property type="match status" value="1"/>
</dbReference>
<evidence type="ECO:0000313" key="3">
    <source>
        <dbReference type="Proteomes" id="UP001470230"/>
    </source>
</evidence>
<dbReference type="InterPro" id="IPR011990">
    <property type="entry name" value="TPR-like_helical_dom_sf"/>
</dbReference>
<dbReference type="SUPFAM" id="SSF56112">
    <property type="entry name" value="Protein kinase-like (PK-like)"/>
    <property type="match status" value="1"/>
</dbReference>
<reference evidence="2 3" key="1">
    <citation type="submission" date="2024-04" db="EMBL/GenBank/DDBJ databases">
        <title>Tritrichomonas musculus Genome.</title>
        <authorList>
            <person name="Alves-Ferreira E."/>
            <person name="Grigg M."/>
            <person name="Lorenzi H."/>
            <person name="Galac M."/>
        </authorList>
    </citation>
    <scope>NUCLEOTIDE SEQUENCE [LARGE SCALE GENOMIC DNA]</scope>
    <source>
        <strain evidence="2 3">EAF2021</strain>
    </source>
</reference>
<dbReference type="InterPro" id="IPR052945">
    <property type="entry name" value="Mitotic_Regulator"/>
</dbReference>
<evidence type="ECO:0000259" key="1">
    <source>
        <dbReference type="PROSITE" id="PS50011"/>
    </source>
</evidence>
<dbReference type="PROSITE" id="PS50011">
    <property type="entry name" value="PROTEIN_KINASE_DOM"/>
    <property type="match status" value="1"/>
</dbReference>
<dbReference type="InterPro" id="IPR006597">
    <property type="entry name" value="Sel1-like"/>
</dbReference>
<dbReference type="PANTHER" id="PTHR43628">
    <property type="entry name" value="ACTIVATOR OF C KINASE PROTEIN 1-RELATED"/>
    <property type="match status" value="1"/>
</dbReference>
<dbReference type="Pfam" id="PF08238">
    <property type="entry name" value="Sel1"/>
    <property type="match status" value="8"/>
</dbReference>
<proteinExistence type="predicted"/>
<keyword evidence="3" id="KW-1185">Reference proteome</keyword>
<dbReference type="SUPFAM" id="SSF81901">
    <property type="entry name" value="HCP-like"/>
    <property type="match status" value="2"/>
</dbReference>
<dbReference type="SMART" id="SM00220">
    <property type="entry name" value="S_TKc"/>
    <property type="match status" value="1"/>
</dbReference>
<dbReference type="Pfam" id="PF00069">
    <property type="entry name" value="Pkinase"/>
    <property type="match status" value="1"/>
</dbReference>
<accession>A0ABR2JXL6</accession>
<protein>
    <recommendedName>
        <fullName evidence="1">Protein kinase domain-containing protein</fullName>
    </recommendedName>
</protein>
<dbReference type="PANTHER" id="PTHR43628:SF1">
    <property type="entry name" value="CHITIN SYNTHASE REGULATORY FACTOR 2-RELATED"/>
    <property type="match status" value="1"/>
</dbReference>
<dbReference type="InterPro" id="IPR011009">
    <property type="entry name" value="Kinase-like_dom_sf"/>
</dbReference>
<evidence type="ECO:0000313" key="2">
    <source>
        <dbReference type="EMBL" id="KAK8883568.1"/>
    </source>
</evidence>
<name>A0ABR2JXL6_9EUKA</name>
<sequence length="754" mass="89146">MLYSLLEFLERLNSNTIRIPNSILDRIIRSYTFLEISEKISFENNQDIYHKLSESKIIIINHLKEMNPIIDDRYLFIGFKQTVIIIDQTKLSFLSNLFSSKQNLIICFLSDSKDIFNHSLKVRYTESGCSSKFITEIFNFNKKFSFQQLTKSTLKKIWELMQPCISGYLIKQSYNAIGFDRIHNFFNRKFKMNENEYIELRTIKKEKLFTTKLIYYIKEGELFVIKKLNNFEISNSVKQEVENYLKLNHPFLPKFYGMINDTNHLLFEFINGQKLTKIKRFHLDGKDKIKIIFEIMIIIEFLYRNHFTLIELKPENILIDQYKNIVLINFDLIMKNDDNEEENILYSLGQIMQFIMKEENEFVDFERYSKIEQLFKKCTTQNNLSISDLIDEFYMTYNAKFEIEEIYNLNSNNGQIHSEKEILNGNSDSKSEIDINESINFYLQDSNQDNPNAQFNLGVIYSENKYVPRDMKKALHFYSIASNLNDIRSQFNLGYIYWKGELVPRDIKKAIYYYSLAASQNDSKAQLNLGDIYFEGEFVPRDMKKAIHYYTLAANQNCLEAQFKLGLIYSDDQYVKKDIKKAIYYYSLASMQNSVEAQFNLGFIYSEGADIERDINKAIHYYTLASRQNDPRAQFNLGVIFSEGVFIEKDVNKAIYFYSLAAKQNVVEAQFNLAFIYSEDKDVPRDVDKMIYFYSLAADLNDPRAQFNLGVIYYEGRYVRRDVDKAIHYYSLAAEQNIPEAQYNLDLISRNNHY</sequence>